<evidence type="ECO:0000313" key="4">
    <source>
        <dbReference type="EMBL" id="CAD7652699.1"/>
    </source>
</evidence>
<evidence type="ECO:0000256" key="1">
    <source>
        <dbReference type="ARBA" id="ARBA00023015"/>
    </source>
</evidence>
<dbReference type="EMBL" id="CAJPVJ010005847">
    <property type="protein sequence ID" value="CAG2169886.1"/>
    <property type="molecule type" value="Genomic_DNA"/>
</dbReference>
<dbReference type="EMBL" id="OC920672">
    <property type="protein sequence ID" value="CAD7652699.1"/>
    <property type="molecule type" value="Genomic_DNA"/>
</dbReference>
<keyword evidence="1" id="KW-0805">Transcription regulation</keyword>
<dbReference type="AlphaFoldDB" id="A0A7R9QPS5"/>
<evidence type="ECO:0000256" key="3">
    <source>
        <dbReference type="ARBA" id="ARBA00023170"/>
    </source>
</evidence>
<proteinExistence type="predicted"/>
<gene>
    <name evidence="4" type="ORF">ONB1V03_LOCUS9359</name>
</gene>
<dbReference type="Proteomes" id="UP000728032">
    <property type="component" value="Unassembled WGS sequence"/>
</dbReference>
<organism evidence="4">
    <name type="scientific">Oppiella nova</name>
    <dbReference type="NCBI Taxonomy" id="334625"/>
    <lineage>
        <taxon>Eukaryota</taxon>
        <taxon>Metazoa</taxon>
        <taxon>Ecdysozoa</taxon>
        <taxon>Arthropoda</taxon>
        <taxon>Chelicerata</taxon>
        <taxon>Arachnida</taxon>
        <taxon>Acari</taxon>
        <taxon>Acariformes</taxon>
        <taxon>Sarcoptiformes</taxon>
        <taxon>Oribatida</taxon>
        <taxon>Brachypylina</taxon>
        <taxon>Oppioidea</taxon>
        <taxon>Oppiidae</taxon>
        <taxon>Oppiella</taxon>
    </lineage>
</organism>
<dbReference type="InterPro" id="IPR035500">
    <property type="entry name" value="NHR-like_dom_sf"/>
</dbReference>
<dbReference type="OrthoDB" id="6352325at2759"/>
<dbReference type="Gene3D" id="1.10.565.10">
    <property type="entry name" value="Retinoid X Receptor"/>
    <property type="match status" value="1"/>
</dbReference>
<keyword evidence="3" id="KW-0675">Receptor</keyword>
<evidence type="ECO:0000313" key="5">
    <source>
        <dbReference type="Proteomes" id="UP000728032"/>
    </source>
</evidence>
<reference evidence="4" key="1">
    <citation type="submission" date="2020-11" db="EMBL/GenBank/DDBJ databases">
        <authorList>
            <person name="Tran Van P."/>
        </authorList>
    </citation>
    <scope>NUCLEOTIDE SEQUENCE</scope>
</reference>
<keyword evidence="2" id="KW-0804">Transcription</keyword>
<keyword evidence="5" id="KW-1185">Reference proteome</keyword>
<accession>A0A7R9QPS5</accession>
<protein>
    <submittedName>
        <fullName evidence="4">Uncharacterized protein</fullName>
    </submittedName>
</protein>
<dbReference type="SUPFAM" id="SSF48508">
    <property type="entry name" value="Nuclear receptor ligand-binding domain"/>
    <property type="match status" value="1"/>
</dbReference>
<sequence>MRAIVGYNTHNRALTLPTVSLHMDPMNSVVANFDAIKERKLYLYNASVKYYHMLYNEWDSDQNILDLMTAIVLFSPNRPKLQHKEVVK</sequence>
<evidence type="ECO:0000256" key="2">
    <source>
        <dbReference type="ARBA" id="ARBA00023163"/>
    </source>
</evidence>
<name>A0A7R9QPS5_9ACAR</name>